<dbReference type="EMBL" id="JH651384">
    <property type="protein sequence ID" value="EIJ35292.1"/>
    <property type="molecule type" value="Genomic_DNA"/>
</dbReference>
<evidence type="ECO:0000313" key="2">
    <source>
        <dbReference type="Proteomes" id="UP000005317"/>
    </source>
</evidence>
<dbReference type="OrthoDB" id="7057934at2"/>
<dbReference type="AlphaFoldDB" id="A0A656HGF9"/>
<sequence length="275" mass="30832">MPVIEYHLYRIKFIKPSQMTLFYSDVSPSDLFSMALNEKPTITLKKDNVWHIGNIEYFDKFCGAFAIGRTTKTTVERYDNNTGNFIEQLDDSCPYTYVLFDRSIGVLGVAKKTKVAPDVQAIARKIEGIFDNSTSVKERGINVLVDIIPDPEDFIEKIRSAYSIKRFKAFFTGPNPIDADEIFQKPLSIYCQNLNGNYGSVEIVGDALNEEGVEAVAKSTAATGNTASARIQTDKEKKLISVQLRGDAVRVPVDQSSGREQALREVKEAYYRVRG</sequence>
<proteinExistence type="predicted"/>
<accession>A0A656HGF9</accession>
<dbReference type="Proteomes" id="UP000005317">
    <property type="component" value="Unassembled WGS sequence"/>
</dbReference>
<organism evidence="1 2">
    <name type="scientific">Thiothrix nivea (strain ATCC 35100 / DSM 5205 / JP2)</name>
    <dbReference type="NCBI Taxonomy" id="870187"/>
    <lineage>
        <taxon>Bacteria</taxon>
        <taxon>Pseudomonadati</taxon>
        <taxon>Pseudomonadota</taxon>
        <taxon>Gammaproteobacteria</taxon>
        <taxon>Thiotrichales</taxon>
        <taxon>Thiotrichaceae</taxon>
        <taxon>Thiothrix</taxon>
    </lineage>
</organism>
<name>A0A656HGF9_THINJ</name>
<keyword evidence="2" id="KW-1185">Reference proteome</keyword>
<dbReference type="RefSeq" id="WP_002709198.1">
    <property type="nucleotide sequence ID" value="NZ_JH651384.1"/>
</dbReference>
<gene>
    <name evidence="1" type="ORF">Thini_2755</name>
</gene>
<protein>
    <submittedName>
        <fullName evidence="1">Uncharacterized protein</fullName>
    </submittedName>
</protein>
<reference evidence="2" key="1">
    <citation type="journal article" date="2011" name="Stand. Genomic Sci.">
        <title>Genome sequence of the filamentous, gliding Thiothrix nivea neotype strain (JP2(T)).</title>
        <authorList>
            <person name="Lapidus A."/>
            <person name="Nolan M."/>
            <person name="Lucas S."/>
            <person name="Glavina Del Rio T."/>
            <person name="Tice H."/>
            <person name="Cheng J.F."/>
            <person name="Tapia R."/>
            <person name="Han C."/>
            <person name="Goodwin L."/>
            <person name="Pitluck S."/>
            <person name="Liolios K."/>
            <person name="Pagani I."/>
            <person name="Ivanova N."/>
            <person name="Huntemann M."/>
            <person name="Mavromatis K."/>
            <person name="Mikhailova N."/>
            <person name="Pati A."/>
            <person name="Chen A."/>
            <person name="Palaniappan K."/>
            <person name="Land M."/>
            <person name="Brambilla E.M."/>
            <person name="Rohde M."/>
            <person name="Abt B."/>
            <person name="Verbarg S."/>
            <person name="Goker M."/>
            <person name="Bristow J."/>
            <person name="Eisen J.A."/>
            <person name="Markowitz V."/>
            <person name="Hugenholtz P."/>
            <person name="Kyrpides N.C."/>
            <person name="Klenk H.P."/>
            <person name="Woyke T."/>
        </authorList>
    </citation>
    <scope>NUCLEOTIDE SEQUENCE [LARGE SCALE GENOMIC DNA]</scope>
    <source>
        <strain evidence="2">ATCC 35100 / DSM 5205 / JP2</strain>
    </source>
</reference>
<evidence type="ECO:0000313" key="1">
    <source>
        <dbReference type="EMBL" id="EIJ35292.1"/>
    </source>
</evidence>